<comment type="caution">
    <text evidence="1">The sequence shown here is derived from an EMBL/GenBank/DDBJ whole genome shotgun (WGS) entry which is preliminary data.</text>
</comment>
<keyword evidence="2" id="KW-1185">Reference proteome</keyword>
<dbReference type="EMBL" id="BMAV01005254">
    <property type="protein sequence ID" value="GFY46191.1"/>
    <property type="molecule type" value="Genomic_DNA"/>
</dbReference>
<gene>
    <name evidence="1" type="ORF">TNIN_455181</name>
</gene>
<dbReference type="AlphaFoldDB" id="A0A8X6X4Y9"/>
<organism evidence="1 2">
    <name type="scientific">Trichonephila inaurata madagascariensis</name>
    <dbReference type="NCBI Taxonomy" id="2747483"/>
    <lineage>
        <taxon>Eukaryota</taxon>
        <taxon>Metazoa</taxon>
        <taxon>Ecdysozoa</taxon>
        <taxon>Arthropoda</taxon>
        <taxon>Chelicerata</taxon>
        <taxon>Arachnida</taxon>
        <taxon>Araneae</taxon>
        <taxon>Araneomorphae</taxon>
        <taxon>Entelegynae</taxon>
        <taxon>Araneoidea</taxon>
        <taxon>Nephilidae</taxon>
        <taxon>Trichonephila</taxon>
        <taxon>Trichonephila inaurata</taxon>
    </lineage>
</organism>
<dbReference type="Proteomes" id="UP000886998">
    <property type="component" value="Unassembled WGS sequence"/>
</dbReference>
<evidence type="ECO:0000313" key="1">
    <source>
        <dbReference type="EMBL" id="GFY46191.1"/>
    </source>
</evidence>
<dbReference type="OrthoDB" id="6506608at2759"/>
<protein>
    <submittedName>
        <fullName evidence="1">Uncharacterized protein</fullName>
    </submittedName>
</protein>
<evidence type="ECO:0000313" key="2">
    <source>
        <dbReference type="Proteomes" id="UP000886998"/>
    </source>
</evidence>
<sequence length="149" mass="17085">MALRFFRRTQMVNLVQITKGHMQFTFEKEKTGCAFLESTGRARTLSGAEIIYENEGVKIKKNAPIYYLDETWAWTGCSAEKEARGLIITHIGSKEGLVRDAADIFTGKKSGDYHENGCEKRENSNKFLEKNAIQEWLSEKKVTWNQDLN</sequence>
<name>A0A8X6X4Y9_9ARAC</name>
<accession>A0A8X6X4Y9</accession>
<reference evidence="1" key="1">
    <citation type="submission" date="2020-08" db="EMBL/GenBank/DDBJ databases">
        <title>Multicomponent nature underlies the extraordinary mechanical properties of spider dragline silk.</title>
        <authorList>
            <person name="Kono N."/>
            <person name="Nakamura H."/>
            <person name="Mori M."/>
            <person name="Yoshida Y."/>
            <person name="Ohtoshi R."/>
            <person name="Malay A.D."/>
            <person name="Moran D.A.P."/>
            <person name="Tomita M."/>
            <person name="Numata K."/>
            <person name="Arakawa K."/>
        </authorList>
    </citation>
    <scope>NUCLEOTIDE SEQUENCE</scope>
</reference>
<proteinExistence type="predicted"/>